<comment type="caution">
    <text evidence="2">The sequence shown here is derived from an EMBL/GenBank/DDBJ whole genome shotgun (WGS) entry which is preliminary data.</text>
</comment>
<feature type="compositionally biased region" description="Polar residues" evidence="1">
    <location>
        <begin position="95"/>
        <end position="105"/>
    </location>
</feature>
<keyword evidence="3" id="KW-1185">Reference proteome</keyword>
<feature type="compositionally biased region" description="Basic and acidic residues" evidence="1">
    <location>
        <begin position="111"/>
        <end position="124"/>
    </location>
</feature>
<dbReference type="GeneID" id="28857944"/>
<dbReference type="Proteomes" id="UP000078397">
    <property type="component" value="Unassembled WGS sequence"/>
</dbReference>
<gene>
    <name evidence="2" type="ORF">VFPPC_16197</name>
</gene>
<evidence type="ECO:0000256" key="1">
    <source>
        <dbReference type="SAM" id="MobiDB-lite"/>
    </source>
</evidence>
<sequence length="124" mass="13605">MATGELGAGFPDDSPELLLLQNLAPILHRDTTEATDRTDAVAEDDSTFIAEQCTPASAQTDDTQESQRSTRNKRARSASRPKSKRSKKRKIICSGETQPCNSESQGPVGKVDWEKKLNEMRGVN</sequence>
<name>A0A179FFU8_METCM</name>
<organism evidence="2 3">
    <name type="scientific">Pochonia chlamydosporia 170</name>
    <dbReference type="NCBI Taxonomy" id="1380566"/>
    <lineage>
        <taxon>Eukaryota</taxon>
        <taxon>Fungi</taxon>
        <taxon>Dikarya</taxon>
        <taxon>Ascomycota</taxon>
        <taxon>Pezizomycotina</taxon>
        <taxon>Sordariomycetes</taxon>
        <taxon>Hypocreomycetidae</taxon>
        <taxon>Hypocreales</taxon>
        <taxon>Clavicipitaceae</taxon>
        <taxon>Pochonia</taxon>
    </lineage>
</organism>
<dbReference type="RefSeq" id="XP_018141601.1">
    <property type="nucleotide sequence ID" value="XM_018293950.1"/>
</dbReference>
<protein>
    <submittedName>
        <fullName evidence="2">Uncharacterized protein</fullName>
    </submittedName>
</protein>
<dbReference type="KEGG" id="pchm:VFPPC_16197"/>
<feature type="compositionally biased region" description="Polar residues" evidence="1">
    <location>
        <begin position="54"/>
        <end position="69"/>
    </location>
</feature>
<evidence type="ECO:0000313" key="3">
    <source>
        <dbReference type="Proteomes" id="UP000078397"/>
    </source>
</evidence>
<feature type="region of interest" description="Disordered" evidence="1">
    <location>
        <begin position="49"/>
        <end position="124"/>
    </location>
</feature>
<dbReference type="AlphaFoldDB" id="A0A179FFU8"/>
<feature type="compositionally biased region" description="Basic residues" evidence="1">
    <location>
        <begin position="70"/>
        <end position="91"/>
    </location>
</feature>
<dbReference type="EMBL" id="LSBJ02000005">
    <property type="protein sequence ID" value="OAQ64287.1"/>
    <property type="molecule type" value="Genomic_DNA"/>
</dbReference>
<proteinExistence type="predicted"/>
<accession>A0A179FFU8</accession>
<evidence type="ECO:0000313" key="2">
    <source>
        <dbReference type="EMBL" id="OAQ64287.1"/>
    </source>
</evidence>
<reference evidence="2 3" key="1">
    <citation type="journal article" date="2016" name="PLoS Pathog.">
        <title>Biosynthesis of antibiotic leucinostatins in bio-control fungus Purpureocillium lilacinum and their inhibition on phytophthora revealed by genome mining.</title>
        <authorList>
            <person name="Wang G."/>
            <person name="Liu Z."/>
            <person name="Lin R."/>
            <person name="Li E."/>
            <person name="Mao Z."/>
            <person name="Ling J."/>
            <person name="Yang Y."/>
            <person name="Yin W.B."/>
            <person name="Xie B."/>
        </authorList>
    </citation>
    <scope>NUCLEOTIDE SEQUENCE [LARGE SCALE GENOMIC DNA]</scope>
    <source>
        <strain evidence="2">170</strain>
    </source>
</reference>